<feature type="compositionally biased region" description="Basic residues" evidence="1">
    <location>
        <begin position="124"/>
        <end position="141"/>
    </location>
</feature>
<sequence>MFHGPHRCPLRECDRQLRISFTSNDQSFCLHRLLSLPEVRKYHRGVKGLNLTLKDRGEAKLPHLPLGEYLVEYGLEELTGEPETLRETIRFLRRCLTVDPAERATAKELLEDDWLKMPSEVSRKRSKHVGKLAKPRASRGS</sequence>
<accession>A0A5C3QSN9</accession>
<dbReference type="AlphaFoldDB" id="A0A5C3QSN9"/>
<feature type="region of interest" description="Disordered" evidence="1">
    <location>
        <begin position="122"/>
        <end position="141"/>
    </location>
</feature>
<dbReference type="OrthoDB" id="2983889at2759"/>
<organism evidence="2 3">
    <name type="scientific">Pterulicium gracile</name>
    <dbReference type="NCBI Taxonomy" id="1884261"/>
    <lineage>
        <taxon>Eukaryota</taxon>
        <taxon>Fungi</taxon>
        <taxon>Dikarya</taxon>
        <taxon>Basidiomycota</taxon>
        <taxon>Agaricomycotina</taxon>
        <taxon>Agaricomycetes</taxon>
        <taxon>Agaricomycetidae</taxon>
        <taxon>Agaricales</taxon>
        <taxon>Pleurotineae</taxon>
        <taxon>Pterulaceae</taxon>
        <taxon>Pterulicium</taxon>
    </lineage>
</organism>
<evidence type="ECO:0008006" key="4">
    <source>
        <dbReference type="Google" id="ProtNLM"/>
    </source>
</evidence>
<dbReference type="InterPro" id="IPR011009">
    <property type="entry name" value="Kinase-like_dom_sf"/>
</dbReference>
<dbReference type="EMBL" id="ML178820">
    <property type="protein sequence ID" value="TFL03299.1"/>
    <property type="molecule type" value="Genomic_DNA"/>
</dbReference>
<reference evidence="2 3" key="1">
    <citation type="journal article" date="2019" name="Nat. Ecol. Evol.">
        <title>Megaphylogeny resolves global patterns of mushroom evolution.</title>
        <authorList>
            <person name="Varga T."/>
            <person name="Krizsan K."/>
            <person name="Foldi C."/>
            <person name="Dima B."/>
            <person name="Sanchez-Garcia M."/>
            <person name="Sanchez-Ramirez S."/>
            <person name="Szollosi G.J."/>
            <person name="Szarkandi J.G."/>
            <person name="Papp V."/>
            <person name="Albert L."/>
            <person name="Andreopoulos W."/>
            <person name="Angelini C."/>
            <person name="Antonin V."/>
            <person name="Barry K.W."/>
            <person name="Bougher N.L."/>
            <person name="Buchanan P."/>
            <person name="Buyck B."/>
            <person name="Bense V."/>
            <person name="Catcheside P."/>
            <person name="Chovatia M."/>
            <person name="Cooper J."/>
            <person name="Damon W."/>
            <person name="Desjardin D."/>
            <person name="Finy P."/>
            <person name="Geml J."/>
            <person name="Haridas S."/>
            <person name="Hughes K."/>
            <person name="Justo A."/>
            <person name="Karasinski D."/>
            <person name="Kautmanova I."/>
            <person name="Kiss B."/>
            <person name="Kocsube S."/>
            <person name="Kotiranta H."/>
            <person name="LaButti K.M."/>
            <person name="Lechner B.E."/>
            <person name="Liimatainen K."/>
            <person name="Lipzen A."/>
            <person name="Lukacs Z."/>
            <person name="Mihaltcheva S."/>
            <person name="Morgado L.N."/>
            <person name="Niskanen T."/>
            <person name="Noordeloos M.E."/>
            <person name="Ohm R.A."/>
            <person name="Ortiz-Santana B."/>
            <person name="Ovrebo C."/>
            <person name="Racz N."/>
            <person name="Riley R."/>
            <person name="Savchenko A."/>
            <person name="Shiryaev A."/>
            <person name="Soop K."/>
            <person name="Spirin V."/>
            <person name="Szebenyi C."/>
            <person name="Tomsovsky M."/>
            <person name="Tulloss R.E."/>
            <person name="Uehling J."/>
            <person name="Grigoriev I.V."/>
            <person name="Vagvolgyi C."/>
            <person name="Papp T."/>
            <person name="Martin F.M."/>
            <person name="Miettinen O."/>
            <person name="Hibbett D.S."/>
            <person name="Nagy L.G."/>
        </authorList>
    </citation>
    <scope>NUCLEOTIDE SEQUENCE [LARGE SCALE GENOMIC DNA]</scope>
    <source>
        <strain evidence="2 3">CBS 309.79</strain>
    </source>
</reference>
<keyword evidence="3" id="KW-1185">Reference proteome</keyword>
<protein>
    <recommendedName>
        <fullName evidence="4">Protein kinase domain-containing protein</fullName>
    </recommendedName>
</protein>
<evidence type="ECO:0000313" key="2">
    <source>
        <dbReference type="EMBL" id="TFL03299.1"/>
    </source>
</evidence>
<gene>
    <name evidence="2" type="ORF">BDV98DRAFT_380637</name>
</gene>
<name>A0A5C3QSN9_9AGAR</name>
<proteinExistence type="predicted"/>
<dbReference type="SUPFAM" id="SSF56112">
    <property type="entry name" value="Protein kinase-like (PK-like)"/>
    <property type="match status" value="1"/>
</dbReference>
<dbReference type="Proteomes" id="UP000305067">
    <property type="component" value="Unassembled WGS sequence"/>
</dbReference>
<evidence type="ECO:0000313" key="3">
    <source>
        <dbReference type="Proteomes" id="UP000305067"/>
    </source>
</evidence>
<evidence type="ECO:0000256" key="1">
    <source>
        <dbReference type="SAM" id="MobiDB-lite"/>
    </source>
</evidence>
<dbReference type="Gene3D" id="1.10.510.10">
    <property type="entry name" value="Transferase(Phosphotransferase) domain 1"/>
    <property type="match status" value="1"/>
</dbReference>